<feature type="region of interest" description="Disordered" evidence="6">
    <location>
        <begin position="214"/>
        <end position="268"/>
    </location>
</feature>
<keyword evidence="3 5" id="KW-0863">Zinc-finger</keyword>
<feature type="zinc finger region" description="C3H1-type" evidence="5">
    <location>
        <begin position="185"/>
        <end position="213"/>
    </location>
</feature>
<dbReference type="PROSITE" id="PS50103">
    <property type="entry name" value="ZF_C3H1"/>
    <property type="match status" value="2"/>
</dbReference>
<feature type="zinc finger region" description="C3H1-type" evidence="5">
    <location>
        <begin position="147"/>
        <end position="175"/>
    </location>
</feature>
<feature type="domain" description="C3H1-type" evidence="7">
    <location>
        <begin position="147"/>
        <end position="175"/>
    </location>
</feature>
<dbReference type="PANTHER" id="PTHR12547:SF18">
    <property type="entry name" value="PROTEIN TIS11"/>
    <property type="match status" value="1"/>
</dbReference>
<feature type="region of interest" description="Disordered" evidence="6">
    <location>
        <begin position="128"/>
        <end position="148"/>
    </location>
</feature>
<dbReference type="InterPro" id="IPR045877">
    <property type="entry name" value="ZFP36-like"/>
</dbReference>
<feature type="domain" description="C3H1-type" evidence="7">
    <location>
        <begin position="185"/>
        <end position="213"/>
    </location>
</feature>
<feature type="compositionally biased region" description="Basic and acidic residues" evidence="6">
    <location>
        <begin position="128"/>
        <end position="139"/>
    </location>
</feature>
<protein>
    <submittedName>
        <fullName evidence="9">Zinc finger protein 36, C3H1 type-like 2-B</fullName>
    </submittedName>
</protein>
<organism evidence="8 9">
    <name type="scientific">Priapulus caudatus</name>
    <name type="common">Priapulid worm</name>
    <dbReference type="NCBI Taxonomy" id="37621"/>
    <lineage>
        <taxon>Eukaryota</taxon>
        <taxon>Metazoa</taxon>
        <taxon>Ecdysozoa</taxon>
        <taxon>Scalidophora</taxon>
        <taxon>Priapulida</taxon>
        <taxon>Priapulimorpha</taxon>
        <taxon>Priapulimorphida</taxon>
        <taxon>Priapulidae</taxon>
        <taxon>Priapulus</taxon>
    </lineage>
</organism>
<proteinExistence type="predicted"/>
<name>A0ABM1EQ53_PRICU</name>
<dbReference type="InterPro" id="IPR000571">
    <property type="entry name" value="Znf_CCCH"/>
</dbReference>
<accession>A0ABM1EQ53</accession>
<evidence type="ECO:0000256" key="2">
    <source>
        <dbReference type="ARBA" id="ARBA00022737"/>
    </source>
</evidence>
<gene>
    <name evidence="9" type="primary">LOC106814522</name>
</gene>
<feature type="compositionally biased region" description="Low complexity" evidence="6">
    <location>
        <begin position="252"/>
        <end position="268"/>
    </location>
</feature>
<evidence type="ECO:0000256" key="5">
    <source>
        <dbReference type="PROSITE-ProRule" id="PRU00723"/>
    </source>
</evidence>
<dbReference type="RefSeq" id="XP_014674324.1">
    <property type="nucleotide sequence ID" value="XM_014818838.1"/>
</dbReference>
<dbReference type="GeneID" id="106814522"/>
<evidence type="ECO:0000313" key="8">
    <source>
        <dbReference type="Proteomes" id="UP000695022"/>
    </source>
</evidence>
<sequence length="384" mass="42273">MSQPTTLGTSFCNMEDILSFNKNIQQFRGDGKAVGAPVNVATMNNQNFMNHPLWQAHTQLRRTVSVNSTCPTTKNDNFGLAININNNNNNNNIISQQSFPSQISAMQHQMSALSPTDLQANDFHMKLEHSMSDPGDRGSKSQTNSSRYKTEMCRPFEENGTCKYGDKCQFAHGQHELRNLSRHPKYKTELCRTFHTIGFCPYGPRCHFIHNPDEMRSPPPSPVGVPPAQRGPPMQQRAARVSRAPAFSVGGSLADSPTSSLSTSPVSSSPTLFEEDPFSMFSPAVFTAARAFTFPDAAAVAAPLPPPPQVTYGGGAPPLPPRRVHPQPQRRFVNDDVFLDLLSDNEPPSPTRSLSDRDSPINSPLDVSRGLRLPIFSRLSINDE</sequence>
<dbReference type="Gene3D" id="4.10.1000.10">
    <property type="entry name" value="Zinc finger, CCCH-type"/>
    <property type="match status" value="2"/>
</dbReference>
<keyword evidence="1 5" id="KW-0479">Metal-binding</keyword>
<dbReference type="SUPFAM" id="SSF90229">
    <property type="entry name" value="CCCH zinc finger"/>
    <property type="match status" value="2"/>
</dbReference>
<keyword evidence="4 5" id="KW-0862">Zinc</keyword>
<evidence type="ECO:0000259" key="7">
    <source>
        <dbReference type="PROSITE" id="PS50103"/>
    </source>
</evidence>
<dbReference type="Proteomes" id="UP000695022">
    <property type="component" value="Unplaced"/>
</dbReference>
<evidence type="ECO:0000256" key="4">
    <source>
        <dbReference type="ARBA" id="ARBA00022833"/>
    </source>
</evidence>
<dbReference type="Pfam" id="PF00642">
    <property type="entry name" value="zf-CCCH"/>
    <property type="match status" value="2"/>
</dbReference>
<dbReference type="InterPro" id="IPR036855">
    <property type="entry name" value="Znf_CCCH_sf"/>
</dbReference>
<evidence type="ECO:0000256" key="1">
    <source>
        <dbReference type="ARBA" id="ARBA00022723"/>
    </source>
</evidence>
<reference evidence="9" key="1">
    <citation type="submission" date="2025-08" db="UniProtKB">
        <authorList>
            <consortium name="RefSeq"/>
        </authorList>
    </citation>
    <scope>IDENTIFICATION</scope>
</reference>
<evidence type="ECO:0000313" key="9">
    <source>
        <dbReference type="RefSeq" id="XP_014674324.1"/>
    </source>
</evidence>
<dbReference type="PANTHER" id="PTHR12547">
    <property type="entry name" value="CCCH ZINC FINGER/TIS11-RELATED"/>
    <property type="match status" value="1"/>
</dbReference>
<evidence type="ECO:0000256" key="3">
    <source>
        <dbReference type="ARBA" id="ARBA00022771"/>
    </source>
</evidence>
<dbReference type="SMART" id="SM00356">
    <property type="entry name" value="ZnF_C3H1"/>
    <property type="match status" value="2"/>
</dbReference>
<evidence type="ECO:0000256" key="6">
    <source>
        <dbReference type="SAM" id="MobiDB-lite"/>
    </source>
</evidence>
<keyword evidence="8" id="KW-1185">Reference proteome</keyword>
<feature type="region of interest" description="Disordered" evidence="6">
    <location>
        <begin position="340"/>
        <end position="365"/>
    </location>
</feature>
<keyword evidence="2" id="KW-0677">Repeat</keyword>